<evidence type="ECO:0000256" key="5">
    <source>
        <dbReference type="ARBA" id="ARBA00023163"/>
    </source>
</evidence>
<dbReference type="EMBL" id="JACHGJ010000006">
    <property type="protein sequence ID" value="MBB6481493.1"/>
    <property type="molecule type" value="Genomic_DNA"/>
</dbReference>
<evidence type="ECO:0000256" key="3">
    <source>
        <dbReference type="ARBA" id="ARBA00023015"/>
    </source>
</evidence>
<dbReference type="InterPro" id="IPR058031">
    <property type="entry name" value="AAA_lid_NorR"/>
</dbReference>
<dbReference type="GO" id="GO:0006355">
    <property type="term" value="P:regulation of DNA-templated transcription"/>
    <property type="evidence" value="ECO:0007669"/>
    <property type="project" value="InterPro"/>
</dbReference>
<dbReference type="GO" id="GO:0003677">
    <property type="term" value="F:DNA binding"/>
    <property type="evidence" value="ECO:0007669"/>
    <property type="project" value="UniProtKB-KW"/>
</dbReference>
<evidence type="ECO:0000256" key="1">
    <source>
        <dbReference type="ARBA" id="ARBA00022741"/>
    </source>
</evidence>
<accession>A0A841RC26</accession>
<evidence type="ECO:0000313" key="8">
    <source>
        <dbReference type="Proteomes" id="UP000587760"/>
    </source>
</evidence>
<evidence type="ECO:0000259" key="6">
    <source>
        <dbReference type="PROSITE" id="PS50045"/>
    </source>
</evidence>
<proteinExistence type="predicted"/>
<dbReference type="PROSITE" id="PS00688">
    <property type="entry name" value="SIGMA54_INTERACT_3"/>
    <property type="match status" value="1"/>
</dbReference>
<dbReference type="SUPFAM" id="SSF52540">
    <property type="entry name" value="P-loop containing nucleoside triphosphate hydrolases"/>
    <property type="match status" value="1"/>
</dbReference>
<dbReference type="AlphaFoldDB" id="A0A841RC26"/>
<dbReference type="Pfam" id="PF25601">
    <property type="entry name" value="AAA_lid_14"/>
    <property type="match status" value="1"/>
</dbReference>
<evidence type="ECO:0000313" key="7">
    <source>
        <dbReference type="EMBL" id="MBB6481493.1"/>
    </source>
</evidence>
<dbReference type="RefSeq" id="WP_184747738.1">
    <property type="nucleotide sequence ID" value="NZ_JACHGJ010000006.1"/>
</dbReference>
<keyword evidence="2" id="KW-0067">ATP-binding</keyword>
<gene>
    <name evidence="7" type="ORF">HNR50_003173</name>
</gene>
<dbReference type="InterPro" id="IPR025662">
    <property type="entry name" value="Sigma_54_int_dom_ATP-bd_1"/>
</dbReference>
<dbReference type="InterPro" id="IPR025944">
    <property type="entry name" value="Sigma_54_int_dom_CS"/>
</dbReference>
<dbReference type="CDD" id="cd00009">
    <property type="entry name" value="AAA"/>
    <property type="match status" value="1"/>
</dbReference>
<dbReference type="PROSITE" id="PS50045">
    <property type="entry name" value="SIGMA54_INTERACT_4"/>
    <property type="match status" value="1"/>
</dbReference>
<dbReference type="SMART" id="SM00382">
    <property type="entry name" value="AAA"/>
    <property type="match status" value="1"/>
</dbReference>
<dbReference type="PROSITE" id="PS00676">
    <property type="entry name" value="SIGMA54_INTERACT_2"/>
    <property type="match status" value="1"/>
</dbReference>
<dbReference type="Pfam" id="PF00158">
    <property type="entry name" value="Sigma54_activat"/>
    <property type="match status" value="1"/>
</dbReference>
<keyword evidence="4" id="KW-0238">DNA-binding</keyword>
<dbReference type="InterPro" id="IPR025943">
    <property type="entry name" value="Sigma_54_int_dom_ATP-bd_2"/>
</dbReference>
<keyword evidence="5" id="KW-0804">Transcription</keyword>
<dbReference type="PANTHER" id="PTHR32071">
    <property type="entry name" value="TRANSCRIPTIONAL REGULATORY PROTEIN"/>
    <property type="match status" value="1"/>
</dbReference>
<keyword evidence="8" id="KW-1185">Reference proteome</keyword>
<comment type="caution">
    <text evidence="7">The sequence shown here is derived from an EMBL/GenBank/DDBJ whole genome shotgun (WGS) entry which is preliminary data.</text>
</comment>
<name>A0A841RC26_9SPIO</name>
<keyword evidence="3" id="KW-0805">Transcription regulation</keyword>
<dbReference type="InterPro" id="IPR027417">
    <property type="entry name" value="P-loop_NTPase"/>
</dbReference>
<sequence length="497" mass="56672">MDKIETLYSWIGRTDITCYREKNDAAPGPLAQAVLSGRYKRVKILSNWPENEEGSYIPWLFQLLKKRDIFPQDIVIELQNINLKSPTDFTSIYENVSSLLRNNRAEENRTFHLSPGTPAMASIWIILSSGEFPAKLIETSRESGLNEVSIPFNIKADFISKAFRRLDDVDRDKHFEDIIHKCDDMKNLVHNAVKISGFSVPVLIFGESGTGKELISRGIHKASDRRGQFIPVNCGAIPGELVESEFFGHKKGSFTGADADHDGYLKQADKGTLFLDEIGELPLNSQVKLLRALNNGKIRRVGGDKDIEVDIRIIAATNKNLQQEIREGRFREDLFHRLAVGIINMPPLRKREGDLEVLIRTFVSEINDQFTREAGENWERRTLSGDAVKVLLSHRWPGNIRELKNTLKRLIIWAETLVISGEETLSSLLLDSEQESEEDFTYIPPGFDLGRKIDDYKVKWLKLAKEQSHDNTSEAARILGIENYQTLDNWYRKYGLK</sequence>
<reference evidence="7 8" key="1">
    <citation type="submission" date="2020-08" db="EMBL/GenBank/DDBJ databases">
        <title>Genomic Encyclopedia of Type Strains, Phase IV (KMG-IV): sequencing the most valuable type-strain genomes for metagenomic binning, comparative biology and taxonomic classification.</title>
        <authorList>
            <person name="Goeker M."/>
        </authorList>
    </citation>
    <scope>NUCLEOTIDE SEQUENCE [LARGE SCALE GENOMIC DNA]</scope>
    <source>
        <strain evidence="7 8">DSM 2461</strain>
    </source>
</reference>
<dbReference type="Gene3D" id="1.10.8.60">
    <property type="match status" value="1"/>
</dbReference>
<dbReference type="FunFam" id="3.40.50.300:FF:000006">
    <property type="entry name" value="DNA-binding transcriptional regulator NtrC"/>
    <property type="match status" value="1"/>
</dbReference>
<feature type="domain" description="Sigma-54 factor interaction" evidence="6">
    <location>
        <begin position="178"/>
        <end position="412"/>
    </location>
</feature>
<evidence type="ECO:0000256" key="4">
    <source>
        <dbReference type="ARBA" id="ARBA00023125"/>
    </source>
</evidence>
<evidence type="ECO:0000256" key="2">
    <source>
        <dbReference type="ARBA" id="ARBA00022840"/>
    </source>
</evidence>
<organism evidence="7 8">
    <name type="scientific">Spirochaeta isovalerica</name>
    <dbReference type="NCBI Taxonomy" id="150"/>
    <lineage>
        <taxon>Bacteria</taxon>
        <taxon>Pseudomonadati</taxon>
        <taxon>Spirochaetota</taxon>
        <taxon>Spirochaetia</taxon>
        <taxon>Spirochaetales</taxon>
        <taxon>Spirochaetaceae</taxon>
        <taxon>Spirochaeta</taxon>
    </lineage>
</organism>
<dbReference type="InterPro" id="IPR003593">
    <property type="entry name" value="AAA+_ATPase"/>
</dbReference>
<dbReference type="PROSITE" id="PS00675">
    <property type="entry name" value="SIGMA54_INTERACT_1"/>
    <property type="match status" value="1"/>
</dbReference>
<dbReference type="Proteomes" id="UP000587760">
    <property type="component" value="Unassembled WGS sequence"/>
</dbReference>
<keyword evidence="1" id="KW-0547">Nucleotide-binding</keyword>
<dbReference type="InterPro" id="IPR002078">
    <property type="entry name" value="Sigma_54_int"/>
</dbReference>
<dbReference type="GO" id="GO:0005524">
    <property type="term" value="F:ATP binding"/>
    <property type="evidence" value="ECO:0007669"/>
    <property type="project" value="UniProtKB-KW"/>
</dbReference>
<dbReference type="Gene3D" id="3.40.50.300">
    <property type="entry name" value="P-loop containing nucleotide triphosphate hydrolases"/>
    <property type="match status" value="1"/>
</dbReference>
<protein>
    <submittedName>
        <fullName evidence="7">Transcriptional regulator with PAS, ATPase and Fis domain</fullName>
    </submittedName>
</protein>